<gene>
    <name evidence="2" type="primary">GYP8</name>
    <name evidence="2" type="ORF">Q9L58_003772</name>
</gene>
<keyword evidence="1" id="KW-0343">GTPase activation</keyword>
<dbReference type="SUPFAM" id="SSF47923">
    <property type="entry name" value="Ypt/Rab-GAP domain of gyp1p"/>
    <property type="match status" value="1"/>
</dbReference>
<organism evidence="2 3">
    <name type="scientific">Discina gigas</name>
    <dbReference type="NCBI Taxonomy" id="1032678"/>
    <lineage>
        <taxon>Eukaryota</taxon>
        <taxon>Fungi</taxon>
        <taxon>Dikarya</taxon>
        <taxon>Ascomycota</taxon>
        <taxon>Pezizomycotina</taxon>
        <taxon>Pezizomycetes</taxon>
        <taxon>Pezizales</taxon>
        <taxon>Discinaceae</taxon>
        <taxon>Discina</taxon>
    </lineage>
</organism>
<keyword evidence="3" id="KW-1185">Reference proteome</keyword>
<dbReference type="InterPro" id="IPR035969">
    <property type="entry name" value="Rab-GAP_TBC_sf"/>
</dbReference>
<protein>
    <submittedName>
        <fullName evidence="2">GTPase-activating protein gyp8</fullName>
    </submittedName>
</protein>
<comment type="caution">
    <text evidence="2">The sequence shown here is derived from an EMBL/GenBank/DDBJ whole genome shotgun (WGS) entry which is preliminary data.</text>
</comment>
<dbReference type="Gene3D" id="1.10.8.1310">
    <property type="match status" value="1"/>
</dbReference>
<evidence type="ECO:0000256" key="1">
    <source>
        <dbReference type="ARBA" id="ARBA00022468"/>
    </source>
</evidence>
<dbReference type="EMBL" id="JBBBZM010000037">
    <property type="protein sequence ID" value="KAL0637288.1"/>
    <property type="molecule type" value="Genomic_DNA"/>
</dbReference>
<evidence type="ECO:0000313" key="3">
    <source>
        <dbReference type="Proteomes" id="UP001447188"/>
    </source>
</evidence>
<dbReference type="Proteomes" id="UP001447188">
    <property type="component" value="Unassembled WGS sequence"/>
</dbReference>
<evidence type="ECO:0000313" key="2">
    <source>
        <dbReference type="EMBL" id="KAL0637288.1"/>
    </source>
</evidence>
<name>A0ABR3GMY0_9PEZI</name>
<sequence>MDDEQNVPALNVLGDGDRRPTADLILRYVPRTERELEKSSIIEEACQTGDCEAISELATSRDGLLNDKIRIKAWPLLLGYEDAPHEKYNHPLDQPSPPDWKDLPPHGDEGQVQLDVNRSFIYYPTNMSPRESKIRKQELSDLIVEVLRRHPMLCYFQVPAHNSLP</sequence>
<dbReference type="InterPro" id="IPR045913">
    <property type="entry name" value="TBC20/Gyp8-like"/>
</dbReference>
<reference evidence="2 3" key="1">
    <citation type="submission" date="2024-02" db="EMBL/GenBank/DDBJ databases">
        <title>Discinaceae phylogenomics.</title>
        <authorList>
            <person name="Dirks A.C."/>
            <person name="James T.Y."/>
        </authorList>
    </citation>
    <scope>NUCLEOTIDE SEQUENCE [LARGE SCALE GENOMIC DNA]</scope>
    <source>
        <strain evidence="2 3">ACD0624</strain>
    </source>
</reference>
<dbReference type="PANTHER" id="PTHR20913:SF7">
    <property type="entry name" value="RE60063P"/>
    <property type="match status" value="1"/>
</dbReference>
<accession>A0ABR3GMY0</accession>
<proteinExistence type="predicted"/>
<dbReference type="PANTHER" id="PTHR20913">
    <property type="entry name" value="TBC1 DOMAIN FAMILY MEMBER 20/GTPASE"/>
    <property type="match status" value="1"/>
</dbReference>